<gene>
    <name evidence="1" type="ORF">S12H4_26917</name>
</gene>
<comment type="caution">
    <text evidence="1">The sequence shown here is derived from an EMBL/GenBank/DDBJ whole genome shotgun (WGS) entry which is preliminary data.</text>
</comment>
<dbReference type="AlphaFoldDB" id="X1SK87"/>
<evidence type="ECO:0000313" key="1">
    <source>
        <dbReference type="EMBL" id="GAI93373.1"/>
    </source>
</evidence>
<sequence>MGQDKRDICSIRIMFPVVSDEQAIEYKKKITALLADIPDAVIQFSLNTSPK</sequence>
<name>X1SK87_9ZZZZ</name>
<organism evidence="1">
    <name type="scientific">marine sediment metagenome</name>
    <dbReference type="NCBI Taxonomy" id="412755"/>
    <lineage>
        <taxon>unclassified sequences</taxon>
        <taxon>metagenomes</taxon>
        <taxon>ecological metagenomes</taxon>
    </lineage>
</organism>
<dbReference type="EMBL" id="BARW01015318">
    <property type="protein sequence ID" value="GAI93373.1"/>
    <property type="molecule type" value="Genomic_DNA"/>
</dbReference>
<reference evidence="1" key="1">
    <citation type="journal article" date="2014" name="Front. Microbiol.">
        <title>High frequency of phylogenetically diverse reductive dehalogenase-homologous genes in deep subseafloor sedimentary metagenomes.</title>
        <authorList>
            <person name="Kawai M."/>
            <person name="Futagami T."/>
            <person name="Toyoda A."/>
            <person name="Takaki Y."/>
            <person name="Nishi S."/>
            <person name="Hori S."/>
            <person name="Arai W."/>
            <person name="Tsubouchi T."/>
            <person name="Morono Y."/>
            <person name="Uchiyama I."/>
            <person name="Ito T."/>
            <person name="Fujiyama A."/>
            <person name="Inagaki F."/>
            <person name="Takami H."/>
        </authorList>
    </citation>
    <scope>NUCLEOTIDE SEQUENCE</scope>
    <source>
        <strain evidence="1">Expedition CK06-06</strain>
    </source>
</reference>
<protein>
    <submittedName>
        <fullName evidence="1">Uncharacterized protein</fullName>
    </submittedName>
</protein>
<accession>X1SK87</accession>
<proteinExistence type="predicted"/>